<dbReference type="Pfam" id="PF02627">
    <property type="entry name" value="CMD"/>
    <property type="match status" value="1"/>
</dbReference>
<evidence type="ECO:0000313" key="2">
    <source>
        <dbReference type="EMBL" id="KAB2927198.1"/>
    </source>
</evidence>
<accession>A0A833LUP7</accession>
<dbReference type="SUPFAM" id="SSF69118">
    <property type="entry name" value="AhpD-like"/>
    <property type="match status" value="1"/>
</dbReference>
<dbReference type="PANTHER" id="PTHR33930">
    <property type="entry name" value="ALKYL HYDROPEROXIDE REDUCTASE AHPD"/>
    <property type="match status" value="1"/>
</dbReference>
<name>A0A833LUP7_9LEPT</name>
<gene>
    <name evidence="2" type="ORF">F9K24_22775</name>
</gene>
<dbReference type="Proteomes" id="UP000460298">
    <property type="component" value="Unassembled WGS sequence"/>
</dbReference>
<reference evidence="2 3" key="1">
    <citation type="submission" date="2019-10" db="EMBL/GenBank/DDBJ databases">
        <title>Extracellular Electron Transfer in a Candidatus Methanoperedens spp. Enrichment Culture.</title>
        <authorList>
            <person name="Berger S."/>
            <person name="Rangel Shaw D."/>
            <person name="Berben T."/>
            <person name="In 'T Zandt M."/>
            <person name="Frank J."/>
            <person name="Reimann J."/>
            <person name="Jetten M.S.M."/>
            <person name="Welte C.U."/>
        </authorList>
    </citation>
    <scope>NUCLEOTIDE SEQUENCE [LARGE SCALE GENOMIC DNA]</scope>
    <source>
        <strain evidence="2">SB12</strain>
    </source>
</reference>
<sequence>MSEKGKPSFYKKMNKQYPEIFTSLENLGTTLRKAGPLDEKTSHLVQLAAAAACHSEGSVCSHARRAMQAGATPEEINHTLLLLVSTIGFPQTMAAMSWAEQVMEKKQKGK</sequence>
<evidence type="ECO:0000259" key="1">
    <source>
        <dbReference type="Pfam" id="PF02627"/>
    </source>
</evidence>
<feature type="domain" description="Carboxymuconolactone decarboxylase-like" evidence="1">
    <location>
        <begin position="18"/>
        <end position="101"/>
    </location>
</feature>
<dbReference type="PANTHER" id="PTHR33930:SF2">
    <property type="entry name" value="BLR3452 PROTEIN"/>
    <property type="match status" value="1"/>
</dbReference>
<dbReference type="EMBL" id="WBUI01000084">
    <property type="protein sequence ID" value="KAB2927198.1"/>
    <property type="molecule type" value="Genomic_DNA"/>
</dbReference>
<organism evidence="2 3">
    <name type="scientific">Leptonema illini</name>
    <dbReference type="NCBI Taxonomy" id="183"/>
    <lineage>
        <taxon>Bacteria</taxon>
        <taxon>Pseudomonadati</taxon>
        <taxon>Spirochaetota</taxon>
        <taxon>Spirochaetia</taxon>
        <taxon>Leptospirales</taxon>
        <taxon>Leptospiraceae</taxon>
        <taxon>Leptonema</taxon>
    </lineage>
</organism>
<dbReference type="InterPro" id="IPR003779">
    <property type="entry name" value="CMD-like"/>
</dbReference>
<dbReference type="GO" id="GO:0051920">
    <property type="term" value="F:peroxiredoxin activity"/>
    <property type="evidence" value="ECO:0007669"/>
    <property type="project" value="InterPro"/>
</dbReference>
<proteinExistence type="predicted"/>
<comment type="caution">
    <text evidence="2">The sequence shown here is derived from an EMBL/GenBank/DDBJ whole genome shotgun (WGS) entry which is preliminary data.</text>
</comment>
<protein>
    <submittedName>
        <fullName evidence="2">Carboxymuconolactone decarboxylase family protein</fullName>
    </submittedName>
</protein>
<dbReference type="AlphaFoldDB" id="A0A833LUP7"/>
<evidence type="ECO:0000313" key="3">
    <source>
        <dbReference type="Proteomes" id="UP000460298"/>
    </source>
</evidence>
<dbReference type="InterPro" id="IPR029032">
    <property type="entry name" value="AhpD-like"/>
</dbReference>
<dbReference type="Gene3D" id="1.20.1290.10">
    <property type="entry name" value="AhpD-like"/>
    <property type="match status" value="1"/>
</dbReference>